<keyword evidence="3" id="KW-0963">Cytoplasm</keyword>
<evidence type="ECO:0000256" key="2">
    <source>
        <dbReference type="ARBA" id="ARBA00023186"/>
    </source>
</evidence>
<dbReference type="PANTHER" id="PTHR33643">
    <property type="entry name" value="UREASE ACCESSORY PROTEIN D"/>
    <property type="match status" value="1"/>
</dbReference>
<keyword evidence="5" id="KW-1185">Reference proteome</keyword>
<evidence type="ECO:0000313" key="4">
    <source>
        <dbReference type="EMBL" id="KAA1042327.1"/>
    </source>
</evidence>
<comment type="subunit">
    <text evidence="3">UreD, UreF and UreG form a complex that acts as a GTP-hydrolysis-dependent molecular chaperone, activating the urease apoprotein by helping to assemble the nickel containing metallocenter of UreC. The UreE protein probably delivers the nickel.</text>
</comment>
<accession>A0ABQ6RAQ0</accession>
<name>A0ABQ6RAQ0_9STAP</name>
<proteinExistence type="inferred from homology"/>
<dbReference type="HAMAP" id="MF_01384">
    <property type="entry name" value="UreD"/>
    <property type="match status" value="1"/>
</dbReference>
<protein>
    <recommendedName>
        <fullName evidence="3">Urease accessory protein UreD</fullName>
    </recommendedName>
</protein>
<comment type="function">
    <text evidence="3">Required for maturation of urease via the functional incorporation of the urease nickel metallocenter.</text>
</comment>
<evidence type="ECO:0000256" key="1">
    <source>
        <dbReference type="ARBA" id="ARBA00007177"/>
    </source>
</evidence>
<evidence type="ECO:0000256" key="3">
    <source>
        <dbReference type="HAMAP-Rule" id="MF_01384"/>
    </source>
</evidence>
<dbReference type="Pfam" id="PF01774">
    <property type="entry name" value="UreD"/>
    <property type="match status" value="1"/>
</dbReference>
<comment type="caution">
    <text evidence="4">The sequence shown here is derived from an EMBL/GenBank/DDBJ whole genome shotgun (WGS) entry which is preliminary data.</text>
</comment>
<comment type="subcellular location">
    <subcellularLocation>
        <location evidence="3">Cytoplasm</location>
    </subcellularLocation>
</comment>
<sequence length="274" mass="31714">MTDWMGELDITVINKKGRSVANKIYYQGALKVIKPIYLNDSNFPTFYLSNVGGGFLDGDRYRTEITLEDNASLSLTTQGATKIYKTLKDCVKQYQTFNLGVDTYFEYVADPIIAYKDADYFQQNIFRLTLTSALFYTDILTPGYDSEATHFSYKQLHLLNEIYMDDQLVLFDNMKLTPHENEIGEIGFMEGYTHLGSCYCIHPEINQSLLDELVELIKHEDRDIRFGISMMTISGFTLRILGNRTADIEHVLLKVQKHINELHYQRPVAFLRKY</sequence>
<dbReference type="PANTHER" id="PTHR33643:SF1">
    <property type="entry name" value="UREASE ACCESSORY PROTEIN D"/>
    <property type="match status" value="1"/>
</dbReference>
<gene>
    <name evidence="3" type="primary">ureD</name>
    <name evidence="4" type="ORF">ERX35_000140</name>
</gene>
<dbReference type="InterPro" id="IPR002669">
    <property type="entry name" value="UreD"/>
</dbReference>
<keyword evidence="2 3" id="KW-0143">Chaperone</keyword>
<dbReference type="Proteomes" id="UP000295735">
    <property type="component" value="Unassembled WGS sequence"/>
</dbReference>
<dbReference type="EMBL" id="SCWC02000001">
    <property type="protein sequence ID" value="KAA1042327.1"/>
    <property type="molecule type" value="Genomic_DNA"/>
</dbReference>
<evidence type="ECO:0000313" key="5">
    <source>
        <dbReference type="Proteomes" id="UP000295735"/>
    </source>
</evidence>
<comment type="similarity">
    <text evidence="1 3">Belongs to the UreD family.</text>
</comment>
<organism evidence="4 5">
    <name type="scientific">Macrococcus equipercicus</name>
    <dbReference type="NCBI Taxonomy" id="69967"/>
    <lineage>
        <taxon>Bacteria</taxon>
        <taxon>Bacillati</taxon>
        <taxon>Bacillota</taxon>
        <taxon>Bacilli</taxon>
        <taxon>Bacillales</taxon>
        <taxon>Staphylococcaceae</taxon>
        <taxon>Macrococcus</taxon>
    </lineage>
</organism>
<keyword evidence="3" id="KW-0996">Nickel insertion</keyword>
<reference evidence="4 5" key="1">
    <citation type="submission" date="2019-09" db="EMBL/GenBank/DDBJ databases">
        <authorList>
            <person name="Mazhar S."/>
            <person name="Altermann E."/>
            <person name="Hill C."/>
            <person name="Mcauliffe O."/>
        </authorList>
    </citation>
    <scope>NUCLEOTIDE SEQUENCE [LARGE SCALE GENOMIC DNA]</scope>
    <source>
        <strain evidence="4 5">ATCC 51831</strain>
    </source>
</reference>